<dbReference type="Proteomes" id="UP001597085">
    <property type="component" value="Unassembled WGS sequence"/>
</dbReference>
<evidence type="ECO:0000256" key="1">
    <source>
        <dbReference type="SAM" id="MobiDB-lite"/>
    </source>
</evidence>
<organism evidence="2 3">
    <name type="scientific">Halobellus rarus</name>
    <dbReference type="NCBI Taxonomy" id="1126237"/>
    <lineage>
        <taxon>Archaea</taxon>
        <taxon>Methanobacteriati</taxon>
        <taxon>Methanobacteriota</taxon>
        <taxon>Stenosarchaea group</taxon>
        <taxon>Halobacteria</taxon>
        <taxon>Halobacteriales</taxon>
        <taxon>Haloferacaceae</taxon>
        <taxon>Halobellus</taxon>
    </lineage>
</organism>
<dbReference type="Gene3D" id="3.40.630.30">
    <property type="match status" value="1"/>
</dbReference>
<proteinExistence type="predicted"/>
<keyword evidence="3" id="KW-1185">Reference proteome</keyword>
<dbReference type="RefSeq" id="WP_256422393.1">
    <property type="nucleotide sequence ID" value="NZ_JANHDI010000012.1"/>
</dbReference>
<dbReference type="SUPFAM" id="SSF55729">
    <property type="entry name" value="Acyl-CoA N-acyltransferases (Nat)"/>
    <property type="match status" value="1"/>
</dbReference>
<dbReference type="AlphaFoldDB" id="A0ABD6CS26"/>
<evidence type="ECO:0000313" key="2">
    <source>
        <dbReference type="EMBL" id="MFD1599872.1"/>
    </source>
</evidence>
<accession>A0ABD6CS26</accession>
<sequence>MEFVVLGWPPDGPTLRLDYRNFAYAGKFVMSNTGKAVVREAGDREADPTLAQPEDDSDAGDNDADDYDAGILAALAFNADRTDDATLWYRYVTVHSDAKGEELGPRLAAFVAPRAAERGYERLRIAVNNPFAYEAMYKAGFEWTGEETGVAELVLERRADGTPATGPRDADAAVYRSGLERFRERDLGEPEASFLRNRVGVGPPDVCDPAET</sequence>
<protein>
    <submittedName>
        <fullName evidence="2">GNAT family N-acetyltransferase</fullName>
    </submittedName>
</protein>
<feature type="region of interest" description="Disordered" evidence="1">
    <location>
        <begin position="40"/>
        <end position="63"/>
    </location>
</feature>
<dbReference type="InterPro" id="IPR016181">
    <property type="entry name" value="Acyl_CoA_acyltransferase"/>
</dbReference>
<comment type="caution">
    <text evidence="2">The sequence shown here is derived from an EMBL/GenBank/DDBJ whole genome shotgun (WGS) entry which is preliminary data.</text>
</comment>
<dbReference type="EMBL" id="JBHUDK010000011">
    <property type="protein sequence ID" value="MFD1599872.1"/>
    <property type="molecule type" value="Genomic_DNA"/>
</dbReference>
<reference evidence="2 3" key="1">
    <citation type="journal article" date="2019" name="Int. J. Syst. Evol. Microbiol.">
        <title>The Global Catalogue of Microorganisms (GCM) 10K type strain sequencing project: providing services to taxonomists for standard genome sequencing and annotation.</title>
        <authorList>
            <consortium name="The Broad Institute Genomics Platform"/>
            <consortium name="The Broad Institute Genome Sequencing Center for Infectious Disease"/>
            <person name="Wu L."/>
            <person name="Ma J."/>
        </authorList>
    </citation>
    <scope>NUCLEOTIDE SEQUENCE [LARGE SCALE GENOMIC DNA]</scope>
    <source>
        <strain evidence="2 3">CGMCC 1.12121</strain>
    </source>
</reference>
<gene>
    <name evidence="2" type="ORF">ACFSBX_12990</name>
</gene>
<name>A0ABD6CS26_9EURY</name>
<feature type="compositionally biased region" description="Acidic residues" evidence="1">
    <location>
        <begin position="53"/>
        <end position="63"/>
    </location>
</feature>
<evidence type="ECO:0000313" key="3">
    <source>
        <dbReference type="Proteomes" id="UP001597085"/>
    </source>
</evidence>